<dbReference type="KEGG" id="blag:BLTE_07910"/>
<keyword evidence="2" id="KW-1185">Reference proteome</keyword>
<proteinExistence type="predicted"/>
<name>A0A348FXS3_9HYPH</name>
<dbReference type="Proteomes" id="UP000266934">
    <property type="component" value="Chromosome"/>
</dbReference>
<gene>
    <name evidence="1" type="ORF">BLTE_07910</name>
</gene>
<accession>A0A348FXS3</accession>
<evidence type="ECO:0000313" key="2">
    <source>
        <dbReference type="Proteomes" id="UP000266934"/>
    </source>
</evidence>
<protein>
    <submittedName>
        <fullName evidence="1">Uncharacterized protein</fullName>
    </submittedName>
</protein>
<evidence type="ECO:0000313" key="1">
    <source>
        <dbReference type="EMBL" id="BBF92106.1"/>
    </source>
</evidence>
<dbReference type="AlphaFoldDB" id="A0A348FXS3"/>
<reference evidence="1 2" key="1">
    <citation type="submission" date="2018-08" db="EMBL/GenBank/DDBJ databases">
        <title>Complete genome sequencing of Blastochloris tepida GI.</title>
        <authorList>
            <person name="Tsukatani Y."/>
            <person name="Mori H."/>
        </authorList>
    </citation>
    <scope>NUCLEOTIDE SEQUENCE [LARGE SCALE GENOMIC DNA]</scope>
    <source>
        <strain evidence="1 2">GI</strain>
    </source>
</reference>
<dbReference type="EMBL" id="AP018907">
    <property type="protein sequence ID" value="BBF92106.1"/>
    <property type="molecule type" value="Genomic_DNA"/>
</dbReference>
<sequence length="91" mass="9983">MPRQAALPPTLPPRLISREAAAAYVCVSPNTFDEMVQDGRMPRPRRLSDRRKAWDVRSLDAAIDALPVDGEAPTIDDTWNDIDAAQAAAAR</sequence>
<dbReference type="OrthoDB" id="7220345at2"/>
<organism evidence="1 2">
    <name type="scientific">Blastochloris tepida</name>
    <dbReference type="NCBI Taxonomy" id="2233851"/>
    <lineage>
        <taxon>Bacteria</taxon>
        <taxon>Pseudomonadati</taxon>
        <taxon>Pseudomonadota</taxon>
        <taxon>Alphaproteobacteria</taxon>
        <taxon>Hyphomicrobiales</taxon>
        <taxon>Blastochloridaceae</taxon>
        <taxon>Blastochloris</taxon>
    </lineage>
</organism>